<keyword evidence="1" id="KW-1133">Transmembrane helix</keyword>
<organism evidence="2 3">
    <name type="scientific">Thermocatellispora tengchongensis</name>
    <dbReference type="NCBI Taxonomy" id="1073253"/>
    <lineage>
        <taxon>Bacteria</taxon>
        <taxon>Bacillati</taxon>
        <taxon>Actinomycetota</taxon>
        <taxon>Actinomycetes</taxon>
        <taxon>Streptosporangiales</taxon>
        <taxon>Streptosporangiaceae</taxon>
        <taxon>Thermocatellispora</taxon>
    </lineage>
</organism>
<name>A0A840NT87_9ACTN</name>
<dbReference type="RefSeq" id="WP_185047348.1">
    <property type="nucleotide sequence ID" value="NZ_BAABIX010000006.1"/>
</dbReference>
<protein>
    <recommendedName>
        <fullName evidence="4">Integral membrane protein</fullName>
    </recommendedName>
</protein>
<evidence type="ECO:0000256" key="1">
    <source>
        <dbReference type="SAM" id="Phobius"/>
    </source>
</evidence>
<dbReference type="AlphaFoldDB" id="A0A840NT87"/>
<dbReference type="EMBL" id="JACHGN010000001">
    <property type="protein sequence ID" value="MBB5130462.1"/>
    <property type="molecule type" value="Genomic_DNA"/>
</dbReference>
<evidence type="ECO:0000313" key="3">
    <source>
        <dbReference type="Proteomes" id="UP000578449"/>
    </source>
</evidence>
<keyword evidence="3" id="KW-1185">Reference proteome</keyword>
<keyword evidence="1" id="KW-0472">Membrane</keyword>
<proteinExistence type="predicted"/>
<keyword evidence="1" id="KW-0812">Transmembrane</keyword>
<reference evidence="2 3" key="1">
    <citation type="submission" date="2020-08" db="EMBL/GenBank/DDBJ databases">
        <title>Genomic Encyclopedia of Type Strains, Phase IV (KMG-IV): sequencing the most valuable type-strain genomes for metagenomic binning, comparative biology and taxonomic classification.</title>
        <authorList>
            <person name="Goeker M."/>
        </authorList>
    </citation>
    <scope>NUCLEOTIDE SEQUENCE [LARGE SCALE GENOMIC DNA]</scope>
    <source>
        <strain evidence="2 3">DSM 45615</strain>
    </source>
</reference>
<gene>
    <name evidence="2" type="ORF">HNP84_000150</name>
</gene>
<comment type="caution">
    <text evidence="2">The sequence shown here is derived from an EMBL/GenBank/DDBJ whole genome shotgun (WGS) entry which is preliminary data.</text>
</comment>
<feature type="transmembrane region" description="Helical" evidence="1">
    <location>
        <begin position="29"/>
        <end position="47"/>
    </location>
</feature>
<sequence>MPHMFGPVEHRPFRLTLNSDGRSHPVENLLSIATLVVGLLAFITGFIPGAHVIASWAGALGFGGGLYSQYISATTPERALNVVGIVASFVGVALGIYHGGFMP</sequence>
<accession>A0A840NT87</accession>
<feature type="transmembrane region" description="Helical" evidence="1">
    <location>
        <begin position="79"/>
        <end position="97"/>
    </location>
</feature>
<evidence type="ECO:0008006" key="4">
    <source>
        <dbReference type="Google" id="ProtNLM"/>
    </source>
</evidence>
<dbReference type="Proteomes" id="UP000578449">
    <property type="component" value="Unassembled WGS sequence"/>
</dbReference>
<evidence type="ECO:0000313" key="2">
    <source>
        <dbReference type="EMBL" id="MBB5130462.1"/>
    </source>
</evidence>